<feature type="domain" description="Tyr recombinase" evidence="7">
    <location>
        <begin position="129"/>
        <end position="309"/>
    </location>
</feature>
<dbReference type="Pfam" id="PF22022">
    <property type="entry name" value="Phage_int_M"/>
    <property type="match status" value="1"/>
</dbReference>
<reference evidence="9" key="1">
    <citation type="submission" date="2009-10" db="EMBL/GenBank/DDBJ databases">
        <title>Diversity of trophic interactions inside an arsenic-rich microbial ecosystem.</title>
        <authorList>
            <person name="Bertin P.N."/>
            <person name="Heinrich-Salmeron A."/>
            <person name="Pelletier E."/>
            <person name="Goulhen-Chollet F."/>
            <person name="Arsene-Ploetze F."/>
            <person name="Gallien S."/>
            <person name="Calteau A."/>
            <person name="Vallenet D."/>
            <person name="Casiot C."/>
            <person name="Chane-Woon-Ming B."/>
            <person name="Giloteaux L."/>
            <person name="Barakat M."/>
            <person name="Bonnefoy V."/>
            <person name="Bruneel O."/>
            <person name="Chandler M."/>
            <person name="Cleiss J."/>
            <person name="Duran R."/>
            <person name="Elbaz-Poulichet F."/>
            <person name="Fonknechten N."/>
            <person name="Lauga B."/>
            <person name="Mornico D."/>
            <person name="Ortet P."/>
            <person name="Schaeffer C."/>
            <person name="Siguier P."/>
            <person name="Alexander Thil Smith A."/>
            <person name="Van Dorsselaer A."/>
            <person name="Weissenbach J."/>
            <person name="Medigue C."/>
            <person name="Le Paslier D."/>
        </authorList>
    </citation>
    <scope>NUCLEOTIDE SEQUENCE</scope>
</reference>
<feature type="domain" description="Core-binding (CB)" evidence="8">
    <location>
        <begin position="25"/>
        <end position="106"/>
    </location>
</feature>
<dbReference type="GO" id="GO:0075713">
    <property type="term" value="P:establishment of integrated proviral latency"/>
    <property type="evidence" value="ECO:0007669"/>
    <property type="project" value="UniProtKB-KW"/>
</dbReference>
<dbReference type="Pfam" id="PF00589">
    <property type="entry name" value="Phage_integrase"/>
    <property type="match status" value="1"/>
</dbReference>
<dbReference type="GO" id="GO:0015074">
    <property type="term" value="P:DNA integration"/>
    <property type="evidence" value="ECO:0007669"/>
    <property type="project" value="UniProtKB-KW"/>
</dbReference>
<keyword evidence="6" id="KW-1160">Virus entry into host cell</keyword>
<keyword evidence="5" id="KW-1179">Viral genome integration</keyword>
<comment type="similarity">
    <text evidence="1">Belongs to the 'phage' integrase family.</text>
</comment>
<keyword evidence="3" id="KW-0238">DNA-binding</keyword>
<dbReference type="GO" id="GO:0006310">
    <property type="term" value="P:DNA recombination"/>
    <property type="evidence" value="ECO:0007669"/>
    <property type="project" value="UniProtKB-KW"/>
</dbReference>
<gene>
    <name evidence="9" type="ORF">CARN5_0113</name>
</gene>
<proteinExistence type="inferred from homology"/>
<dbReference type="CDD" id="cd00801">
    <property type="entry name" value="INT_P4_C"/>
    <property type="match status" value="1"/>
</dbReference>
<comment type="caution">
    <text evidence="9">The sequence shown here is derived from an EMBL/GenBank/DDBJ whole genome shotgun (WGS) entry which is preliminary data.</text>
</comment>
<evidence type="ECO:0000256" key="4">
    <source>
        <dbReference type="ARBA" id="ARBA00023172"/>
    </source>
</evidence>
<keyword evidence="4" id="KW-0233">DNA recombination</keyword>
<dbReference type="InterPro" id="IPR044068">
    <property type="entry name" value="CB"/>
</dbReference>
<evidence type="ECO:0000313" key="9">
    <source>
        <dbReference type="EMBL" id="CBI06372.1"/>
    </source>
</evidence>
<dbReference type="PANTHER" id="PTHR30629:SF2">
    <property type="entry name" value="PROPHAGE INTEGRASE INTS-RELATED"/>
    <property type="match status" value="1"/>
</dbReference>
<dbReference type="Gene3D" id="1.10.150.130">
    <property type="match status" value="1"/>
</dbReference>
<dbReference type="InterPro" id="IPR010998">
    <property type="entry name" value="Integrase_recombinase_N"/>
</dbReference>
<dbReference type="GO" id="GO:0044826">
    <property type="term" value="P:viral genome integration into host DNA"/>
    <property type="evidence" value="ECO:0007669"/>
    <property type="project" value="UniProtKB-KW"/>
</dbReference>
<dbReference type="PROSITE" id="PS51900">
    <property type="entry name" value="CB"/>
    <property type="match status" value="1"/>
</dbReference>
<evidence type="ECO:0000256" key="2">
    <source>
        <dbReference type="ARBA" id="ARBA00022908"/>
    </source>
</evidence>
<name>E6QGK9_9ZZZZ</name>
<evidence type="ECO:0000259" key="8">
    <source>
        <dbReference type="PROSITE" id="PS51900"/>
    </source>
</evidence>
<evidence type="ECO:0000256" key="6">
    <source>
        <dbReference type="ARBA" id="ARBA00023296"/>
    </source>
</evidence>
<dbReference type="InterPro" id="IPR050808">
    <property type="entry name" value="Phage_Integrase"/>
</dbReference>
<dbReference type="AlphaFoldDB" id="E6QGK9"/>
<dbReference type="InterPro" id="IPR053876">
    <property type="entry name" value="Phage_int_M"/>
</dbReference>
<dbReference type="InterPro" id="IPR013762">
    <property type="entry name" value="Integrase-like_cat_sf"/>
</dbReference>
<organism evidence="9">
    <name type="scientific">mine drainage metagenome</name>
    <dbReference type="NCBI Taxonomy" id="410659"/>
    <lineage>
        <taxon>unclassified sequences</taxon>
        <taxon>metagenomes</taxon>
        <taxon>ecological metagenomes</taxon>
    </lineage>
</organism>
<dbReference type="PROSITE" id="PS51898">
    <property type="entry name" value="TYR_RECOMBINASE"/>
    <property type="match status" value="1"/>
</dbReference>
<dbReference type="InterPro" id="IPR002104">
    <property type="entry name" value="Integrase_catalytic"/>
</dbReference>
<dbReference type="Gene3D" id="1.10.443.10">
    <property type="entry name" value="Intergrase catalytic core"/>
    <property type="match status" value="1"/>
</dbReference>
<sequence length="326" mass="36849">MDHGAIRKEEKVKALLNQQGALPSNTFQSITMEWLEKQKEVLTPATAVRLESRLVRFAYPALGHIDISKIRPADVLALLMPIEASGRKETAHRLASIISRISRYAVATLRAESDPTVPLRGALMPYRDKHRAALLKAEDIGDFLRRAKQYSGGAVVSAALLLQALWFVRPGELRKAEWNEFDLKNQAWNIPKEKMKMREPHLVPLSTQAIAILERLRAITGQTAFVFPGGRSTEKPLSENAVLVALRIMGYAKDQVTGHGFRATARTFLDEELGFRPEVIEMQLAHTVKDHLGRAYNRTHYLQERQRMMQVWSDWLTDLAGEPLVD</sequence>
<dbReference type="EMBL" id="CABP01000173">
    <property type="protein sequence ID" value="CBI06372.1"/>
    <property type="molecule type" value="Genomic_DNA"/>
</dbReference>
<dbReference type="InterPro" id="IPR011010">
    <property type="entry name" value="DNA_brk_join_enz"/>
</dbReference>
<dbReference type="PANTHER" id="PTHR30629">
    <property type="entry name" value="PROPHAGE INTEGRASE"/>
    <property type="match status" value="1"/>
</dbReference>
<dbReference type="SUPFAM" id="SSF56349">
    <property type="entry name" value="DNA breaking-rejoining enzymes"/>
    <property type="match status" value="1"/>
</dbReference>
<accession>E6QGK9</accession>
<evidence type="ECO:0000256" key="1">
    <source>
        <dbReference type="ARBA" id="ARBA00008857"/>
    </source>
</evidence>
<dbReference type="GO" id="GO:0003677">
    <property type="term" value="F:DNA binding"/>
    <property type="evidence" value="ECO:0007669"/>
    <property type="project" value="UniProtKB-KW"/>
</dbReference>
<evidence type="ECO:0000256" key="3">
    <source>
        <dbReference type="ARBA" id="ARBA00023125"/>
    </source>
</evidence>
<evidence type="ECO:0000259" key="7">
    <source>
        <dbReference type="PROSITE" id="PS51898"/>
    </source>
</evidence>
<dbReference type="GO" id="GO:0046718">
    <property type="term" value="P:symbiont entry into host cell"/>
    <property type="evidence" value="ECO:0007669"/>
    <property type="project" value="UniProtKB-KW"/>
</dbReference>
<keyword evidence="2" id="KW-0229">DNA integration</keyword>
<evidence type="ECO:0000256" key="5">
    <source>
        <dbReference type="ARBA" id="ARBA00023195"/>
    </source>
</evidence>
<protein>
    <submittedName>
        <fullName evidence="9">Putative Phage integrase</fullName>
    </submittedName>
</protein>